<evidence type="ECO:0000256" key="2">
    <source>
        <dbReference type="ARBA" id="ARBA00022692"/>
    </source>
</evidence>
<keyword evidence="3 5" id="KW-1133">Transmembrane helix</keyword>
<evidence type="ECO:0000256" key="4">
    <source>
        <dbReference type="ARBA" id="ARBA00023136"/>
    </source>
</evidence>
<evidence type="ECO:0000256" key="1">
    <source>
        <dbReference type="ARBA" id="ARBA00004141"/>
    </source>
</evidence>
<feature type="transmembrane region" description="Helical" evidence="5">
    <location>
        <begin position="58"/>
        <end position="76"/>
    </location>
</feature>
<dbReference type="Proteomes" id="UP000254330">
    <property type="component" value="Unassembled WGS sequence"/>
</dbReference>
<evidence type="ECO:0000313" key="10">
    <source>
        <dbReference type="Proteomes" id="UP000254330"/>
    </source>
</evidence>
<evidence type="ECO:0000256" key="5">
    <source>
        <dbReference type="SAM" id="Phobius"/>
    </source>
</evidence>
<evidence type="ECO:0000313" key="8">
    <source>
        <dbReference type="EMBL" id="STX10058.1"/>
    </source>
</evidence>
<dbReference type="PANTHER" id="PTHR33507">
    <property type="entry name" value="INNER MEMBRANE PROTEIN YBBJ"/>
    <property type="match status" value="1"/>
</dbReference>
<dbReference type="EMBL" id="SNZG01000001">
    <property type="protein sequence ID" value="TDR44336.1"/>
    <property type="molecule type" value="Genomic_DNA"/>
</dbReference>
<dbReference type="Proteomes" id="UP000294641">
    <property type="component" value="Unassembled WGS sequence"/>
</dbReference>
<gene>
    <name evidence="9" type="ORF">DFR61_101175</name>
    <name evidence="8" type="ORF">NCTC10597_01768</name>
</gene>
<dbReference type="InterPro" id="IPR052165">
    <property type="entry name" value="Membrane_assoc_protease"/>
</dbReference>
<accession>A0A8B4QBM9</accession>
<keyword evidence="2 5" id="KW-0812">Transmembrane</keyword>
<dbReference type="RefSeq" id="WP_109348365.1">
    <property type="nucleotide sequence ID" value="NZ_BJUE01000001.1"/>
</dbReference>
<feature type="transmembrane region" description="Helical" evidence="5">
    <location>
        <begin position="108"/>
        <end position="129"/>
    </location>
</feature>
<dbReference type="Gene3D" id="2.40.50.140">
    <property type="entry name" value="Nucleic acid-binding proteins"/>
    <property type="match status" value="1"/>
</dbReference>
<keyword evidence="11" id="KW-1185">Reference proteome</keyword>
<comment type="caution">
    <text evidence="8">The sequence shown here is derived from an EMBL/GenBank/DDBJ whole genome shotgun (WGS) entry which is preliminary data.</text>
</comment>
<organism evidence="8 10">
    <name type="scientific">Kurthia zopfii</name>
    <dbReference type="NCBI Taxonomy" id="1650"/>
    <lineage>
        <taxon>Bacteria</taxon>
        <taxon>Bacillati</taxon>
        <taxon>Bacillota</taxon>
        <taxon>Bacilli</taxon>
        <taxon>Bacillales</taxon>
        <taxon>Caryophanaceae</taxon>
        <taxon>Kurthia</taxon>
    </lineage>
</organism>
<dbReference type="GO" id="GO:0005886">
    <property type="term" value="C:plasma membrane"/>
    <property type="evidence" value="ECO:0007669"/>
    <property type="project" value="TreeGrafter"/>
</dbReference>
<dbReference type="InterPro" id="IPR056739">
    <property type="entry name" value="NfeD_membrane"/>
</dbReference>
<evidence type="ECO:0000313" key="11">
    <source>
        <dbReference type="Proteomes" id="UP000294641"/>
    </source>
</evidence>
<dbReference type="InterPro" id="IPR002810">
    <property type="entry name" value="NfeD-like_C"/>
</dbReference>
<keyword evidence="4 5" id="KW-0472">Membrane</keyword>
<reference evidence="9 11" key="2">
    <citation type="submission" date="2019-03" db="EMBL/GenBank/DDBJ databases">
        <title>Genomic Encyclopedia of Type Strains, Phase IV (KMG-IV): sequencing the most valuable type-strain genomes for metagenomic binning, comparative biology and taxonomic classification.</title>
        <authorList>
            <person name="Goeker M."/>
        </authorList>
    </citation>
    <scope>NUCLEOTIDE SEQUENCE [LARGE SCALE GENOMIC DNA]</scope>
    <source>
        <strain evidence="9 11">DSM 20580</strain>
    </source>
</reference>
<evidence type="ECO:0000259" key="7">
    <source>
        <dbReference type="Pfam" id="PF24961"/>
    </source>
</evidence>
<protein>
    <submittedName>
        <fullName evidence="8">NfeD-like C-terminal, partner-binding</fullName>
    </submittedName>
    <submittedName>
        <fullName evidence="9">NfeD-like partner-binding protein</fullName>
    </submittedName>
</protein>
<feature type="domain" description="NfeD-like C-terminal" evidence="6">
    <location>
        <begin position="159"/>
        <end position="212"/>
    </location>
</feature>
<feature type="transmembrane region" description="Helical" evidence="5">
    <location>
        <begin position="34"/>
        <end position="52"/>
    </location>
</feature>
<proteinExistence type="predicted"/>
<evidence type="ECO:0000313" key="9">
    <source>
        <dbReference type="EMBL" id="TDR44336.1"/>
    </source>
</evidence>
<evidence type="ECO:0000256" key="3">
    <source>
        <dbReference type="ARBA" id="ARBA00022989"/>
    </source>
</evidence>
<dbReference type="Pfam" id="PF01957">
    <property type="entry name" value="NfeD"/>
    <property type="match status" value="1"/>
</dbReference>
<evidence type="ECO:0000259" key="6">
    <source>
        <dbReference type="Pfam" id="PF01957"/>
    </source>
</evidence>
<feature type="transmembrane region" description="Helical" evidence="5">
    <location>
        <begin position="6"/>
        <end position="27"/>
    </location>
</feature>
<dbReference type="OrthoDB" id="9806253at2"/>
<dbReference type="EMBL" id="UGNP01000001">
    <property type="protein sequence ID" value="STX10058.1"/>
    <property type="molecule type" value="Genomic_DNA"/>
</dbReference>
<dbReference type="AlphaFoldDB" id="A0A8B4QBM9"/>
<sequence length="216" mass="23344">MLDNVVDFVTNPIVVLVLLPIISLLFITSLFTKGLGIGGILGSILLVLFFAAHSIEGYSSPGLIFLFLIGVLFIFLELIIPGLIIGTIGFASISASILYTGADFMLTAYALAIALVVAILGMVILMKLFGKKMSVFNRMVLTDSTDTEKGYVSNVNRTELLQREAKTVTPLRPSGVVMLDGERLDVVSEGSFIDVDCLVVIIKVEGSRVVVREKKE</sequence>
<dbReference type="Pfam" id="PF24961">
    <property type="entry name" value="NfeD_membrane"/>
    <property type="match status" value="1"/>
</dbReference>
<dbReference type="PANTHER" id="PTHR33507:SF3">
    <property type="entry name" value="INNER MEMBRANE PROTEIN YBBJ"/>
    <property type="match status" value="1"/>
</dbReference>
<comment type="subcellular location">
    <subcellularLocation>
        <location evidence="1">Membrane</location>
        <topology evidence="1">Multi-pass membrane protein</topology>
    </subcellularLocation>
</comment>
<reference evidence="8 10" key="1">
    <citation type="submission" date="2018-06" db="EMBL/GenBank/DDBJ databases">
        <authorList>
            <consortium name="Pathogen Informatics"/>
            <person name="Doyle S."/>
        </authorList>
    </citation>
    <scope>NUCLEOTIDE SEQUENCE [LARGE SCALE GENOMIC DNA]</scope>
    <source>
        <strain evidence="8 10">NCTC10597</strain>
    </source>
</reference>
<dbReference type="InterPro" id="IPR012340">
    <property type="entry name" value="NA-bd_OB-fold"/>
</dbReference>
<name>A0A8B4QBM9_9BACL</name>
<feature type="domain" description="NfeD integral membrane" evidence="7">
    <location>
        <begin position="14"/>
        <end position="127"/>
    </location>
</feature>